<dbReference type="EC" id="6.3.4.13" evidence="4 13"/>
<feature type="domain" description="ATP-grasp" evidence="15">
    <location>
        <begin position="110"/>
        <end position="312"/>
    </location>
</feature>
<dbReference type="InterPro" id="IPR020560">
    <property type="entry name" value="PRibGlycinamide_synth_C-dom"/>
</dbReference>
<dbReference type="SUPFAM" id="SSF56059">
    <property type="entry name" value="Glutathione synthetase ATP-binding domain-like"/>
    <property type="match status" value="1"/>
</dbReference>
<keyword evidence="17" id="KW-1185">Reference proteome</keyword>
<dbReference type="Gene3D" id="3.30.1490.20">
    <property type="entry name" value="ATP-grasp fold, A domain"/>
    <property type="match status" value="1"/>
</dbReference>
<dbReference type="SMART" id="SM01209">
    <property type="entry name" value="GARS_A"/>
    <property type="match status" value="1"/>
</dbReference>
<organism evidence="16 17">
    <name type="scientific">Fructilactobacillus cliffordii</name>
    <dbReference type="NCBI Taxonomy" id="2940299"/>
    <lineage>
        <taxon>Bacteria</taxon>
        <taxon>Bacillati</taxon>
        <taxon>Bacillota</taxon>
        <taxon>Bacilli</taxon>
        <taxon>Lactobacillales</taxon>
        <taxon>Lactobacillaceae</taxon>
        <taxon>Fructilactobacillus</taxon>
    </lineage>
</organism>
<dbReference type="InterPro" id="IPR016185">
    <property type="entry name" value="PreATP-grasp_dom_sf"/>
</dbReference>
<dbReference type="GO" id="GO:0009113">
    <property type="term" value="P:purine nucleobase biosynthetic process"/>
    <property type="evidence" value="ECO:0007669"/>
    <property type="project" value="InterPro"/>
</dbReference>
<dbReference type="PROSITE" id="PS00184">
    <property type="entry name" value="GARS"/>
    <property type="match status" value="1"/>
</dbReference>
<evidence type="ECO:0000259" key="15">
    <source>
        <dbReference type="PROSITE" id="PS50975"/>
    </source>
</evidence>
<name>A0A9Q9E0L4_9LACO</name>
<evidence type="ECO:0000313" key="17">
    <source>
        <dbReference type="Proteomes" id="UP001055911"/>
    </source>
</evidence>
<comment type="cofactor">
    <cofactor evidence="1">
        <name>Mn(2+)</name>
        <dbReference type="ChEBI" id="CHEBI:29035"/>
    </cofactor>
</comment>
<dbReference type="InterPro" id="IPR020561">
    <property type="entry name" value="PRibGlycinamid_synth_ATP-grasp"/>
</dbReference>
<dbReference type="PANTHER" id="PTHR43472">
    <property type="entry name" value="PHOSPHORIBOSYLAMINE--GLYCINE LIGASE"/>
    <property type="match status" value="1"/>
</dbReference>
<dbReference type="Proteomes" id="UP001055911">
    <property type="component" value="Chromosome"/>
</dbReference>
<evidence type="ECO:0000256" key="5">
    <source>
        <dbReference type="ARBA" id="ARBA00022598"/>
    </source>
</evidence>
<dbReference type="InterPro" id="IPR013815">
    <property type="entry name" value="ATP_grasp_subdomain_1"/>
</dbReference>
<evidence type="ECO:0000256" key="1">
    <source>
        <dbReference type="ARBA" id="ARBA00001936"/>
    </source>
</evidence>
<accession>A0A9Q9E0L4</accession>
<dbReference type="RefSeq" id="WP_252766865.1">
    <property type="nucleotide sequence ID" value="NZ_CP097119.1"/>
</dbReference>
<evidence type="ECO:0000256" key="13">
    <source>
        <dbReference type="HAMAP-Rule" id="MF_00138"/>
    </source>
</evidence>
<evidence type="ECO:0000256" key="8">
    <source>
        <dbReference type="ARBA" id="ARBA00022840"/>
    </source>
</evidence>
<dbReference type="Pfam" id="PF02844">
    <property type="entry name" value="GARS_N"/>
    <property type="match status" value="1"/>
</dbReference>
<proteinExistence type="inferred from homology"/>
<sequence>MANVLVVGSGAREHAIAQTFLRSPQVEQVLVAPGNELMEQTTNLTCLPIALTDFTGLKAAVSKHHVDLTFVGSEEPLVAGIVDAFQADGLPIFGPTQAAAQLEGSKDFMKQLLHHYQIPTAQSETVTNLEQAQAVVADFGFPVVVKTDGLAAGKGVTIHQTKTEAVQWLTEFYQHHPAAKLVLEEYLTGFEYSFFTFVGSQQIIHAPVAHDYKRRNAGDQGPNTGGMGAYSPVSKVTPTIVQQTITELVQPTLDALAAEGRPFTGVLYTGAMLTKDGPKVIEFNVRLGDPETQVILPQLQSDFYQLVQDLLAGRPVQPKWQTEQTYLGVVLTNPDYPQANQTWYQLPQLPTDVTIDYANGVVRDGKLMSNGGRIVTVVTHAADLQQVHQQLYQKLNALQTELTFRPDIGQNGTK</sequence>
<comment type="cofactor">
    <cofactor evidence="2">
        <name>Mg(2+)</name>
        <dbReference type="ChEBI" id="CHEBI:18420"/>
    </cofactor>
</comment>
<keyword evidence="5 13" id="KW-0436">Ligase</keyword>
<dbReference type="SUPFAM" id="SSF52440">
    <property type="entry name" value="PreATP-grasp domain"/>
    <property type="match status" value="1"/>
</dbReference>
<evidence type="ECO:0000256" key="3">
    <source>
        <dbReference type="ARBA" id="ARBA00005174"/>
    </source>
</evidence>
<dbReference type="Gene3D" id="3.90.600.10">
    <property type="entry name" value="Phosphoribosylglycinamide synthetase, C-terminal domain"/>
    <property type="match status" value="1"/>
</dbReference>
<protein>
    <recommendedName>
        <fullName evidence="4 13">Phosphoribosylamine--glycine ligase</fullName>
        <ecNumber evidence="4 13">6.3.4.13</ecNumber>
    </recommendedName>
    <alternativeName>
        <fullName evidence="13">GARS</fullName>
    </alternativeName>
    <alternativeName>
        <fullName evidence="11 13">Glycinamide ribonucleotide synthetase</fullName>
    </alternativeName>
    <alternativeName>
        <fullName evidence="12 13">Phosphoribosylglycinamide synthetase</fullName>
    </alternativeName>
</protein>
<dbReference type="AlphaFoldDB" id="A0A9Q9E0L4"/>
<dbReference type="SUPFAM" id="SSF51246">
    <property type="entry name" value="Rudiment single hybrid motif"/>
    <property type="match status" value="1"/>
</dbReference>
<dbReference type="InterPro" id="IPR011054">
    <property type="entry name" value="Rudment_hybrid_motif"/>
</dbReference>
<dbReference type="Pfam" id="PF01071">
    <property type="entry name" value="GARS_A"/>
    <property type="match status" value="1"/>
</dbReference>
<reference evidence="16" key="1">
    <citation type="submission" date="2022-05" db="EMBL/GenBank/DDBJ databases">
        <authorList>
            <person name="Oliphant S.A."/>
            <person name="Watson-Haigh N.S."/>
            <person name="Sumby K.M."/>
            <person name="Gardner J.M."/>
            <person name="Jiranek V."/>
        </authorList>
    </citation>
    <scope>NUCLEOTIDE SEQUENCE</scope>
    <source>
        <strain evidence="16">KI4_B1</strain>
    </source>
</reference>
<dbReference type="PANTHER" id="PTHR43472:SF1">
    <property type="entry name" value="PHOSPHORIBOSYLAMINE--GLYCINE LIGASE, CHLOROPLASTIC"/>
    <property type="match status" value="1"/>
</dbReference>
<dbReference type="GO" id="GO:0005524">
    <property type="term" value="F:ATP binding"/>
    <property type="evidence" value="ECO:0007669"/>
    <property type="project" value="UniProtKB-UniRule"/>
</dbReference>
<evidence type="ECO:0000313" key="16">
    <source>
        <dbReference type="EMBL" id="USS89316.1"/>
    </source>
</evidence>
<comment type="similarity">
    <text evidence="10 13">Belongs to the GARS family.</text>
</comment>
<evidence type="ECO:0000256" key="7">
    <source>
        <dbReference type="ARBA" id="ARBA00022755"/>
    </source>
</evidence>
<comment type="pathway">
    <text evidence="3 13">Purine metabolism; IMP biosynthesis via de novo pathway; N(1)-(5-phospho-D-ribosyl)glycinamide from 5-phospho-alpha-D-ribose 1-diphosphate: step 2/2.</text>
</comment>
<comment type="catalytic activity">
    <reaction evidence="13">
        <text>5-phospho-beta-D-ribosylamine + glycine + ATP = N(1)-(5-phospho-beta-D-ribosyl)glycinamide + ADP + phosphate + H(+)</text>
        <dbReference type="Rhea" id="RHEA:17453"/>
        <dbReference type="ChEBI" id="CHEBI:15378"/>
        <dbReference type="ChEBI" id="CHEBI:30616"/>
        <dbReference type="ChEBI" id="CHEBI:43474"/>
        <dbReference type="ChEBI" id="CHEBI:57305"/>
        <dbReference type="ChEBI" id="CHEBI:58681"/>
        <dbReference type="ChEBI" id="CHEBI:143788"/>
        <dbReference type="ChEBI" id="CHEBI:456216"/>
        <dbReference type="EC" id="6.3.4.13"/>
    </reaction>
</comment>
<dbReference type="InterPro" id="IPR037123">
    <property type="entry name" value="PRibGlycinamide_synth_C_sf"/>
</dbReference>
<dbReference type="InterPro" id="IPR020559">
    <property type="entry name" value="PRibGlycinamide_synth_CS"/>
</dbReference>
<dbReference type="Gene3D" id="3.30.470.20">
    <property type="entry name" value="ATP-grasp fold, B domain"/>
    <property type="match status" value="1"/>
</dbReference>
<gene>
    <name evidence="13 16" type="primary">purD</name>
    <name evidence="16" type="ORF">M3M40_00430</name>
</gene>
<dbReference type="HAMAP" id="MF_00138">
    <property type="entry name" value="GARS"/>
    <property type="match status" value="1"/>
</dbReference>
<keyword evidence="9" id="KW-0464">Manganese</keyword>
<dbReference type="Gene3D" id="3.40.50.20">
    <property type="match status" value="1"/>
</dbReference>
<evidence type="ECO:0000256" key="6">
    <source>
        <dbReference type="ARBA" id="ARBA00022741"/>
    </source>
</evidence>
<evidence type="ECO:0000256" key="4">
    <source>
        <dbReference type="ARBA" id="ARBA00013255"/>
    </source>
</evidence>
<evidence type="ECO:0000256" key="10">
    <source>
        <dbReference type="ARBA" id="ARBA00038345"/>
    </source>
</evidence>
<dbReference type="InterPro" id="IPR011761">
    <property type="entry name" value="ATP-grasp"/>
</dbReference>
<keyword evidence="8 14" id="KW-0067">ATP-binding</keyword>
<dbReference type="Pfam" id="PF02843">
    <property type="entry name" value="GARS_C"/>
    <property type="match status" value="1"/>
</dbReference>
<dbReference type="GO" id="GO:0046872">
    <property type="term" value="F:metal ion binding"/>
    <property type="evidence" value="ECO:0007669"/>
    <property type="project" value="InterPro"/>
</dbReference>
<keyword evidence="6 14" id="KW-0547">Nucleotide-binding</keyword>
<dbReference type="SMART" id="SM01210">
    <property type="entry name" value="GARS_C"/>
    <property type="match status" value="1"/>
</dbReference>
<evidence type="ECO:0000256" key="11">
    <source>
        <dbReference type="ARBA" id="ARBA00042242"/>
    </source>
</evidence>
<dbReference type="GO" id="GO:0004637">
    <property type="term" value="F:phosphoribosylamine-glycine ligase activity"/>
    <property type="evidence" value="ECO:0007669"/>
    <property type="project" value="UniProtKB-UniRule"/>
</dbReference>
<dbReference type="EMBL" id="CP097119">
    <property type="protein sequence ID" value="USS89316.1"/>
    <property type="molecule type" value="Genomic_DNA"/>
</dbReference>
<dbReference type="InterPro" id="IPR000115">
    <property type="entry name" value="PRibGlycinamide_synth"/>
</dbReference>
<evidence type="ECO:0000256" key="9">
    <source>
        <dbReference type="ARBA" id="ARBA00023211"/>
    </source>
</evidence>
<evidence type="ECO:0000256" key="14">
    <source>
        <dbReference type="PROSITE-ProRule" id="PRU00409"/>
    </source>
</evidence>
<keyword evidence="7 13" id="KW-0658">Purine biosynthesis</keyword>
<dbReference type="NCBIfam" id="TIGR00877">
    <property type="entry name" value="purD"/>
    <property type="match status" value="1"/>
</dbReference>
<evidence type="ECO:0000256" key="12">
    <source>
        <dbReference type="ARBA" id="ARBA00042864"/>
    </source>
</evidence>
<dbReference type="GO" id="GO:0006189">
    <property type="term" value="P:'de novo' IMP biosynthetic process"/>
    <property type="evidence" value="ECO:0007669"/>
    <property type="project" value="UniProtKB-UniRule"/>
</dbReference>
<dbReference type="PROSITE" id="PS50975">
    <property type="entry name" value="ATP_GRASP"/>
    <property type="match status" value="1"/>
</dbReference>
<evidence type="ECO:0000256" key="2">
    <source>
        <dbReference type="ARBA" id="ARBA00001946"/>
    </source>
</evidence>
<dbReference type="InterPro" id="IPR020562">
    <property type="entry name" value="PRibGlycinamide_synth_N"/>
</dbReference>